<dbReference type="EMBL" id="KT624200">
    <property type="protein sequence ID" value="AMM45010.1"/>
    <property type="molecule type" value="Genomic_DNA"/>
</dbReference>
<evidence type="ECO:0000313" key="1">
    <source>
        <dbReference type="EMBL" id="AMM45010.1"/>
    </source>
</evidence>
<dbReference type="GeneID" id="29125379"/>
<protein>
    <submittedName>
        <fullName evidence="1">Uncharacterized protein</fullName>
    </submittedName>
</protein>
<sequence length="121" mass="14114">MNKLATKLFDIVNNDRESSLIVEEFYLYSDEWEPYDIQVFRLTGTNAPGERILKYNPYVVNEVKWWGTDEELAKLVLIVDKFGQGEYTYEQFKKSTAMKQDPVIAAHSWIANVKSKLSLNK</sequence>
<dbReference type="RefSeq" id="YP_009302599.1">
    <property type="nucleotide sequence ID" value="NC_031245.1"/>
</dbReference>
<organism evidence="1 2">
    <name type="scientific">Bacillus phage SP-15</name>
    <dbReference type="NCBI Taxonomy" id="1792032"/>
    <lineage>
        <taxon>Viruses</taxon>
        <taxon>Duplodnaviria</taxon>
        <taxon>Heunggongvirae</taxon>
        <taxon>Uroviricota</taxon>
        <taxon>Caudoviricetes</taxon>
        <taxon>Thornevirus</taxon>
        <taxon>Thornevirus SP15</taxon>
    </lineage>
</organism>
<accession>A0A127AWM8</accession>
<dbReference type="Proteomes" id="UP000203261">
    <property type="component" value="Segment"/>
</dbReference>
<evidence type="ECO:0000313" key="2">
    <source>
        <dbReference type="Proteomes" id="UP000203261"/>
    </source>
</evidence>
<gene>
    <name evidence="1" type="ORF">SP15_210</name>
</gene>
<name>A0A127AWM8_9CAUD</name>
<reference evidence="1 2" key="1">
    <citation type="submission" date="2015-08" db="EMBL/GenBank/DDBJ databases">
        <authorList>
            <person name="Babu N.S."/>
            <person name="Beckwith C.J."/>
            <person name="Beseler K.G."/>
            <person name="Brison A."/>
            <person name="Carone J.V."/>
            <person name="Caskin T.P."/>
            <person name="Diamond M."/>
            <person name="Durham M.E."/>
            <person name="Foxe J.M."/>
            <person name="Go M."/>
            <person name="Henderson B.A."/>
            <person name="Jones I.B."/>
            <person name="McGettigan J.A."/>
            <person name="Micheletti S.J."/>
            <person name="Nasrallah M.E."/>
            <person name="Ortiz D."/>
            <person name="Piller C.R."/>
            <person name="Privatt S.R."/>
            <person name="Schneider S.L."/>
            <person name="Sharp S."/>
            <person name="Smith T.C."/>
            <person name="Stanton J.D."/>
            <person name="Ullery H.E."/>
            <person name="Wilson R.J."/>
            <person name="Serrano M.G."/>
            <person name="Buck G."/>
            <person name="Lee V."/>
            <person name="Wang Y."/>
            <person name="Carvalho R."/>
            <person name="Voegtly L."/>
            <person name="Shi R."/>
            <person name="Duckworth R."/>
            <person name="Johnson A."/>
            <person name="Loviza R."/>
            <person name="Walstead R."/>
            <person name="Shah Z."/>
            <person name="Kiflezghi M."/>
            <person name="Wade K."/>
            <person name="Ball S.L."/>
            <person name="Bradley K.W."/>
            <person name="Asai D.J."/>
            <person name="Bowman C.A."/>
            <person name="Russell D.A."/>
            <person name="Pope W.H."/>
            <person name="Jacobs-Sera D."/>
            <person name="Hendrix R.W."/>
            <person name="Hatfull G.F."/>
        </authorList>
    </citation>
    <scope>NUCLEOTIDE SEQUENCE [LARGE SCALE GENOMIC DNA]</scope>
</reference>
<keyword evidence="2" id="KW-1185">Reference proteome</keyword>
<dbReference type="KEGG" id="vg:29125379"/>
<proteinExistence type="predicted"/>